<evidence type="ECO:0000313" key="3">
    <source>
        <dbReference type="Ensembl" id="ENSMMDP00005035083.1"/>
    </source>
</evidence>
<accession>A0A667Z8Y2</accession>
<dbReference type="Ensembl" id="ENSMMDT00005035856.1">
    <property type="protein sequence ID" value="ENSMMDP00005035083.1"/>
    <property type="gene ID" value="ENSMMDG00005016465.1"/>
</dbReference>
<organism evidence="3 4">
    <name type="scientific">Myripristis murdjan</name>
    <name type="common">pinecone soldierfish</name>
    <dbReference type="NCBI Taxonomy" id="586833"/>
    <lineage>
        <taxon>Eukaryota</taxon>
        <taxon>Metazoa</taxon>
        <taxon>Chordata</taxon>
        <taxon>Craniata</taxon>
        <taxon>Vertebrata</taxon>
        <taxon>Euteleostomi</taxon>
        <taxon>Actinopterygii</taxon>
        <taxon>Neopterygii</taxon>
        <taxon>Teleostei</taxon>
        <taxon>Neoteleostei</taxon>
        <taxon>Acanthomorphata</taxon>
        <taxon>Holocentriformes</taxon>
        <taxon>Holocentridae</taxon>
        <taxon>Myripristis</taxon>
    </lineage>
</organism>
<protein>
    <recommendedName>
        <fullName evidence="5">Ependymin</fullName>
    </recommendedName>
</protein>
<dbReference type="PRINTS" id="PR00317">
    <property type="entry name" value="EPENDYMIN"/>
</dbReference>
<dbReference type="AlphaFoldDB" id="A0A667Z8Y2"/>
<dbReference type="InParanoid" id="A0A667Z8Y2"/>
<reference evidence="3" key="3">
    <citation type="submission" date="2025-09" db="UniProtKB">
        <authorList>
            <consortium name="Ensembl"/>
        </authorList>
    </citation>
    <scope>IDENTIFICATION</scope>
</reference>
<dbReference type="SMART" id="SM00026">
    <property type="entry name" value="EPEND"/>
    <property type="match status" value="1"/>
</dbReference>
<reference evidence="3" key="1">
    <citation type="submission" date="2019-06" db="EMBL/GenBank/DDBJ databases">
        <authorList>
            <consortium name="Wellcome Sanger Institute Data Sharing"/>
        </authorList>
    </citation>
    <scope>NUCLEOTIDE SEQUENCE [LARGE SCALE GENOMIC DNA]</scope>
</reference>
<name>A0A667Z8Y2_9TELE</name>
<dbReference type="Pfam" id="PF00811">
    <property type="entry name" value="Ependymin"/>
    <property type="match status" value="1"/>
</dbReference>
<dbReference type="GO" id="GO:0007160">
    <property type="term" value="P:cell-matrix adhesion"/>
    <property type="evidence" value="ECO:0007669"/>
    <property type="project" value="InterPro"/>
</dbReference>
<dbReference type="GO" id="GO:0005576">
    <property type="term" value="C:extracellular region"/>
    <property type="evidence" value="ECO:0007669"/>
    <property type="project" value="InterPro"/>
</dbReference>
<evidence type="ECO:0000313" key="4">
    <source>
        <dbReference type="Proteomes" id="UP000472263"/>
    </source>
</evidence>
<dbReference type="PANTHER" id="PTHR10697">
    <property type="entry name" value="MAMMALIAN EPENDYMIN-RELATED PROTEIN 1"/>
    <property type="match status" value="1"/>
</dbReference>
<evidence type="ECO:0008006" key="5">
    <source>
        <dbReference type="Google" id="ProtNLM"/>
    </source>
</evidence>
<dbReference type="PANTHER" id="PTHR10697:SF5">
    <property type="entry name" value="EPENDYMIN-RELATED"/>
    <property type="match status" value="1"/>
</dbReference>
<sequence length="241" mass="26521">MRHFEPDFFNSSNTPARSSSSISVAPTLCVIDSLLSLHCLLSLSLSLSLLSLSLPQVGADGAIMSTGRIKYDAFGQRVLVRNLVTAGNHTFSVEHLMLFKQNVYYEMDWSRFSCQKKKLDPSFIPMQVPADANHMGQVVIGSLSSWGMGVTVNTWYGALPPNGMYMHVFTDAGCFPATLLAFTPESGWTAVSTYNWVLGTTDPMDFLPPFFCGKSQLEETEKADTFFTALESLAKQSTSKQ</sequence>
<feature type="region of interest" description="Disordered" evidence="2">
    <location>
        <begin position="1"/>
        <end position="20"/>
    </location>
</feature>
<dbReference type="GO" id="GO:0005509">
    <property type="term" value="F:calcium ion binding"/>
    <property type="evidence" value="ECO:0007669"/>
    <property type="project" value="InterPro"/>
</dbReference>
<evidence type="ECO:0000256" key="1">
    <source>
        <dbReference type="ARBA" id="ARBA00010771"/>
    </source>
</evidence>
<dbReference type="GeneTree" id="ENSGT00940000164430"/>
<comment type="similarity">
    <text evidence="1">Belongs to the ependymin family.</text>
</comment>
<dbReference type="InterPro" id="IPR001299">
    <property type="entry name" value="Ependymin"/>
</dbReference>
<evidence type="ECO:0000256" key="2">
    <source>
        <dbReference type="SAM" id="MobiDB-lite"/>
    </source>
</evidence>
<dbReference type="Proteomes" id="UP000472263">
    <property type="component" value="Chromosome 1"/>
</dbReference>
<dbReference type="GO" id="GO:0005764">
    <property type="term" value="C:lysosome"/>
    <property type="evidence" value="ECO:0007669"/>
    <property type="project" value="TreeGrafter"/>
</dbReference>
<keyword evidence="4" id="KW-1185">Reference proteome</keyword>
<proteinExistence type="inferred from homology"/>
<feature type="compositionally biased region" description="Low complexity" evidence="2">
    <location>
        <begin position="11"/>
        <end position="20"/>
    </location>
</feature>
<reference evidence="3" key="2">
    <citation type="submission" date="2025-08" db="UniProtKB">
        <authorList>
            <consortium name="Ensembl"/>
        </authorList>
    </citation>
    <scope>IDENTIFICATION</scope>
</reference>